<evidence type="ECO:0000259" key="1">
    <source>
        <dbReference type="PROSITE" id="PS51186"/>
    </source>
</evidence>
<dbReference type="Pfam" id="PF00583">
    <property type="entry name" value="Acetyltransf_1"/>
    <property type="match status" value="1"/>
</dbReference>
<keyword evidence="3" id="KW-1185">Reference proteome</keyword>
<feature type="domain" description="N-acetyltransferase" evidence="1">
    <location>
        <begin position="7"/>
        <end position="153"/>
    </location>
</feature>
<gene>
    <name evidence="2" type="ORF">RGD00_20370</name>
</gene>
<name>A0ABU1FDL7_9RHOB</name>
<dbReference type="RefSeq" id="WP_310459091.1">
    <property type="nucleotide sequence ID" value="NZ_JAVKPH010000040.1"/>
</dbReference>
<sequence>MAGIDLIRLGPQDLALMRGLLDLFGAVFDEPQTCAGDPPPDDWLRGMLAGDGFIALAAVAGDHVVGGLAAYVLPKFESARREIYLYDLAVAETHRRRGIARGLIRLLQQEARHRGAWVIFVQADRGDAPAIALYESLGRREEVLHFDIPPAGR</sequence>
<accession>A0ABU1FDL7</accession>
<reference evidence="2 3" key="1">
    <citation type="submission" date="2023-09" db="EMBL/GenBank/DDBJ databases">
        <title>Xinfangfangia sedmenti sp. nov., isolated the sedment.</title>
        <authorList>
            <person name="Xu L."/>
        </authorList>
    </citation>
    <scope>NUCLEOTIDE SEQUENCE [LARGE SCALE GENOMIC DNA]</scope>
    <source>
        <strain evidence="2 3">LG-4</strain>
    </source>
</reference>
<dbReference type="PROSITE" id="PS51186">
    <property type="entry name" value="GNAT"/>
    <property type="match status" value="1"/>
</dbReference>
<dbReference type="NCBIfam" id="NF033083">
    <property type="entry name" value="AAC_3_I"/>
    <property type="match status" value="1"/>
</dbReference>
<dbReference type="SUPFAM" id="SSF55729">
    <property type="entry name" value="Acyl-CoA N-acyltransferases (Nat)"/>
    <property type="match status" value="1"/>
</dbReference>
<comment type="caution">
    <text evidence="2">The sequence shown here is derived from an EMBL/GenBank/DDBJ whole genome shotgun (WGS) entry which is preliminary data.</text>
</comment>
<protein>
    <submittedName>
        <fullName evidence="2">AAC(3)-I family aminoglycoside N-acetyltransferase</fullName>
    </submittedName>
</protein>
<dbReference type="InterPro" id="IPR000182">
    <property type="entry name" value="GNAT_dom"/>
</dbReference>
<dbReference type="CDD" id="cd04301">
    <property type="entry name" value="NAT_SF"/>
    <property type="match status" value="1"/>
</dbReference>
<dbReference type="Gene3D" id="3.40.630.30">
    <property type="match status" value="1"/>
</dbReference>
<dbReference type="EMBL" id="JAVKPH010000040">
    <property type="protein sequence ID" value="MDR5654972.1"/>
    <property type="molecule type" value="Genomic_DNA"/>
</dbReference>
<organism evidence="2 3">
    <name type="scientific">Ruixingdingia sedimenti</name>
    <dbReference type="NCBI Taxonomy" id="3073604"/>
    <lineage>
        <taxon>Bacteria</taxon>
        <taxon>Pseudomonadati</taxon>
        <taxon>Pseudomonadota</taxon>
        <taxon>Alphaproteobacteria</taxon>
        <taxon>Rhodobacterales</taxon>
        <taxon>Paracoccaceae</taxon>
        <taxon>Ruixingdingia</taxon>
    </lineage>
</organism>
<evidence type="ECO:0000313" key="2">
    <source>
        <dbReference type="EMBL" id="MDR5654972.1"/>
    </source>
</evidence>
<dbReference type="InterPro" id="IPR016181">
    <property type="entry name" value="Acyl_CoA_acyltransferase"/>
</dbReference>
<evidence type="ECO:0000313" key="3">
    <source>
        <dbReference type="Proteomes" id="UP001247754"/>
    </source>
</evidence>
<dbReference type="Proteomes" id="UP001247754">
    <property type="component" value="Unassembled WGS sequence"/>
</dbReference>
<proteinExistence type="predicted"/>